<reference evidence="2" key="1">
    <citation type="journal article" date="2020" name="Nature">
        <title>Giant virus diversity and host interactions through global metagenomics.</title>
        <authorList>
            <person name="Schulz F."/>
            <person name="Roux S."/>
            <person name="Paez-Espino D."/>
            <person name="Jungbluth S."/>
            <person name="Walsh D.A."/>
            <person name="Denef V.J."/>
            <person name="McMahon K.D."/>
            <person name="Konstantinidis K.T."/>
            <person name="Eloe-Fadrosh E.A."/>
            <person name="Kyrpides N.C."/>
            <person name="Woyke T."/>
        </authorList>
    </citation>
    <scope>NUCLEOTIDE SEQUENCE</scope>
    <source>
        <strain evidence="2">GVMAG-M-3300023179-150</strain>
    </source>
</reference>
<dbReference type="AlphaFoldDB" id="A0A6C0EBH1"/>
<evidence type="ECO:0000313" key="2">
    <source>
        <dbReference type="EMBL" id="QHT24725.1"/>
    </source>
</evidence>
<dbReference type="Pfam" id="PF07202">
    <property type="entry name" value="Tcp10_C"/>
    <property type="match status" value="1"/>
</dbReference>
<name>A0A6C0EBH1_9ZZZZ</name>
<dbReference type="InterPro" id="IPR009852">
    <property type="entry name" value="CENPJ_C_dom"/>
</dbReference>
<dbReference type="InterPro" id="IPR047002">
    <property type="entry name" value="Tcp10_C_sf"/>
</dbReference>
<protein>
    <recommendedName>
        <fullName evidence="1">Centromere protein J C-terminal domain-containing protein</fullName>
    </recommendedName>
</protein>
<dbReference type="EMBL" id="MN739748">
    <property type="protein sequence ID" value="QHT24725.1"/>
    <property type="molecule type" value="Genomic_DNA"/>
</dbReference>
<evidence type="ECO:0000259" key="1">
    <source>
        <dbReference type="Pfam" id="PF07202"/>
    </source>
</evidence>
<feature type="domain" description="Centromere protein J C-terminal" evidence="1">
    <location>
        <begin position="154"/>
        <end position="188"/>
    </location>
</feature>
<sequence>MTAPVRNLPKDFELSSITDKIIHWEFKPDGTTDVYYLSGTLSKIYHDGTIISRNDKKLKIAFPDVDEPFVIDAKDAQTVLTFFENTEINCMNKMIRSTAPNGRRTTFIPTICYPHKEIIEKIHTTAPDGTRTLYYPSGQVVILKPDLTIQNMHPSGYSMTRHPGGFTQIVHANGDRETIYPDGTHKVIYKLDPFGKDLLESIVTTTLDDYRVVNIVYHNGSVTFVDKDGSLKIYDDGKVETQVSHPDGKVTTMLYNTQSTT</sequence>
<dbReference type="Gene3D" id="2.60.450.20">
    <property type="match status" value="1"/>
</dbReference>
<accession>A0A6C0EBH1</accession>
<organism evidence="2">
    <name type="scientific">viral metagenome</name>
    <dbReference type="NCBI Taxonomy" id="1070528"/>
    <lineage>
        <taxon>unclassified sequences</taxon>
        <taxon>metagenomes</taxon>
        <taxon>organismal metagenomes</taxon>
    </lineage>
</organism>
<proteinExistence type="predicted"/>